<sequence>MEFREFDGDGQPYPSEVLPFMPDQFIGIVPYHNTIDYDWIRGNGLTGENQNFSTQWVECFYPVSGTYAATPRLIYYAFILAALFLEHLRARFKTGFAWFQEALVGVIMAYSSTTAMHALVLASAWKRMAPSGLFDADKHEIVQVEGNWTGTYQTATNLTYNKSNVTAQNGTRVLSDHLRMPLTPMVRDHDADPVLAVVGSAFLLYPALHVWLGTLHRRELRALRYVWWAFLLVGTVSALVYEERTLFWYMWQLRFCPSIPQQDYLPLANSFQGDYSKFSGRWSPRDRYRWNRIVGDEFVRGNSTTHFPQRCLYPCFEVSGGFW</sequence>
<protein>
    <submittedName>
        <fullName evidence="2">Integral membrane protein</fullName>
    </submittedName>
</protein>
<feature type="transmembrane region" description="Helical" evidence="1">
    <location>
        <begin position="194"/>
        <end position="213"/>
    </location>
</feature>
<feature type="transmembrane region" description="Helical" evidence="1">
    <location>
        <begin position="73"/>
        <end position="90"/>
    </location>
</feature>
<feature type="transmembrane region" description="Helical" evidence="1">
    <location>
        <begin position="102"/>
        <end position="125"/>
    </location>
</feature>
<keyword evidence="1" id="KW-1133">Transmembrane helix</keyword>
<proteinExistence type="predicted"/>
<dbReference type="Proteomes" id="UP000183809">
    <property type="component" value="Unassembled WGS sequence"/>
</dbReference>
<feature type="transmembrane region" description="Helical" evidence="1">
    <location>
        <begin position="225"/>
        <end position="241"/>
    </location>
</feature>
<gene>
    <name evidence="2" type="ORF">BKCO1_40004</name>
</gene>
<name>A0A1J9SGF9_9PEZI</name>
<organism evidence="2 3">
    <name type="scientific">Diplodia corticola</name>
    <dbReference type="NCBI Taxonomy" id="236234"/>
    <lineage>
        <taxon>Eukaryota</taxon>
        <taxon>Fungi</taxon>
        <taxon>Dikarya</taxon>
        <taxon>Ascomycota</taxon>
        <taxon>Pezizomycotina</taxon>
        <taxon>Dothideomycetes</taxon>
        <taxon>Dothideomycetes incertae sedis</taxon>
        <taxon>Botryosphaeriales</taxon>
        <taxon>Botryosphaeriaceae</taxon>
        <taxon>Diplodia</taxon>
    </lineage>
</organism>
<evidence type="ECO:0000256" key="1">
    <source>
        <dbReference type="SAM" id="Phobius"/>
    </source>
</evidence>
<keyword evidence="3" id="KW-1185">Reference proteome</keyword>
<evidence type="ECO:0000313" key="3">
    <source>
        <dbReference type="Proteomes" id="UP000183809"/>
    </source>
</evidence>
<reference evidence="2 3" key="1">
    <citation type="submission" date="2016-10" db="EMBL/GenBank/DDBJ databases">
        <title>Proteomics and genomics reveal pathogen-plant mechanisms compatible with a hemibiotrophic lifestyle of Diplodia corticola.</title>
        <authorList>
            <person name="Fernandes I."/>
            <person name="De Jonge R."/>
            <person name="Van De Peer Y."/>
            <person name="Devreese B."/>
            <person name="Alves A."/>
            <person name="Esteves A.C."/>
        </authorList>
    </citation>
    <scope>NUCLEOTIDE SEQUENCE [LARGE SCALE GENOMIC DNA]</scope>
    <source>
        <strain evidence="2 3">CBS 112549</strain>
    </source>
</reference>
<dbReference type="RefSeq" id="XP_020134280.1">
    <property type="nucleotide sequence ID" value="XM_020275702.1"/>
</dbReference>
<dbReference type="OrthoDB" id="3021074at2759"/>
<dbReference type="GeneID" id="31015963"/>
<accession>A0A1J9SGF9</accession>
<evidence type="ECO:0000313" key="2">
    <source>
        <dbReference type="EMBL" id="OJD38669.1"/>
    </source>
</evidence>
<keyword evidence="1" id="KW-0812">Transmembrane</keyword>
<dbReference type="AlphaFoldDB" id="A0A1J9SGF9"/>
<comment type="caution">
    <text evidence="2">The sequence shown here is derived from an EMBL/GenBank/DDBJ whole genome shotgun (WGS) entry which is preliminary data.</text>
</comment>
<dbReference type="EMBL" id="MNUE01000004">
    <property type="protein sequence ID" value="OJD38669.1"/>
    <property type="molecule type" value="Genomic_DNA"/>
</dbReference>
<keyword evidence="1" id="KW-0472">Membrane</keyword>